<proteinExistence type="predicted"/>
<protein>
    <submittedName>
        <fullName evidence="1">Uncharacterized protein</fullName>
    </submittedName>
</protein>
<organism evidence="1 2">
    <name type="scientific">Caerostris extrusa</name>
    <name type="common">Bark spider</name>
    <name type="synonym">Caerostris bankana</name>
    <dbReference type="NCBI Taxonomy" id="172846"/>
    <lineage>
        <taxon>Eukaryota</taxon>
        <taxon>Metazoa</taxon>
        <taxon>Ecdysozoa</taxon>
        <taxon>Arthropoda</taxon>
        <taxon>Chelicerata</taxon>
        <taxon>Arachnida</taxon>
        <taxon>Araneae</taxon>
        <taxon>Araneomorphae</taxon>
        <taxon>Entelegynae</taxon>
        <taxon>Araneoidea</taxon>
        <taxon>Araneidae</taxon>
        <taxon>Caerostris</taxon>
    </lineage>
</organism>
<reference evidence="1 2" key="1">
    <citation type="submission" date="2021-06" db="EMBL/GenBank/DDBJ databases">
        <title>Caerostris extrusa draft genome.</title>
        <authorList>
            <person name="Kono N."/>
            <person name="Arakawa K."/>
        </authorList>
    </citation>
    <scope>NUCLEOTIDE SEQUENCE [LARGE SCALE GENOMIC DNA]</scope>
</reference>
<name>A0AAV4TA78_CAEEX</name>
<evidence type="ECO:0000313" key="2">
    <source>
        <dbReference type="Proteomes" id="UP001054945"/>
    </source>
</evidence>
<gene>
    <name evidence="1" type="ORF">CEXT_748011</name>
</gene>
<evidence type="ECO:0000313" key="1">
    <source>
        <dbReference type="EMBL" id="GIY43568.1"/>
    </source>
</evidence>
<keyword evidence="2" id="KW-1185">Reference proteome</keyword>
<comment type="caution">
    <text evidence="1">The sequence shown here is derived from an EMBL/GenBank/DDBJ whole genome shotgun (WGS) entry which is preliminary data.</text>
</comment>
<dbReference type="Proteomes" id="UP001054945">
    <property type="component" value="Unassembled WGS sequence"/>
</dbReference>
<accession>A0AAV4TA78</accession>
<dbReference type="EMBL" id="BPLR01010992">
    <property type="protein sequence ID" value="GIY43568.1"/>
    <property type="molecule type" value="Genomic_DNA"/>
</dbReference>
<dbReference type="AlphaFoldDB" id="A0AAV4TA78"/>
<sequence>MLAKGRTLPPTSSARNPRRFFRSMHSAEVLFHCRVPSSSLPRKTIGIEGNERAEQTIGLKGTKERNRCAERVLSIWERGNFRRSSTFLENPLSYSAISSAYLGCDEGPYHLPLLPEIPNSSFAAYIQQRFSFTAEFPFLLFRGRQLDWRERKGGTGNREEFSNFGKSEFPSVLNMFGESAELFSILECLVKVQV</sequence>